<dbReference type="AlphaFoldDB" id="A0AAW1IC22"/>
<organism evidence="1 2">
    <name type="scientific">Popillia japonica</name>
    <name type="common">Japanese beetle</name>
    <dbReference type="NCBI Taxonomy" id="7064"/>
    <lineage>
        <taxon>Eukaryota</taxon>
        <taxon>Metazoa</taxon>
        <taxon>Ecdysozoa</taxon>
        <taxon>Arthropoda</taxon>
        <taxon>Hexapoda</taxon>
        <taxon>Insecta</taxon>
        <taxon>Pterygota</taxon>
        <taxon>Neoptera</taxon>
        <taxon>Endopterygota</taxon>
        <taxon>Coleoptera</taxon>
        <taxon>Polyphaga</taxon>
        <taxon>Scarabaeiformia</taxon>
        <taxon>Scarabaeidae</taxon>
        <taxon>Rutelinae</taxon>
        <taxon>Popillia</taxon>
    </lineage>
</organism>
<accession>A0AAW1IC22</accession>
<comment type="caution">
    <text evidence="1">The sequence shown here is derived from an EMBL/GenBank/DDBJ whole genome shotgun (WGS) entry which is preliminary data.</text>
</comment>
<sequence length="71" mass="8169">MKRNKLASQMLVGVECNRNVNEKEKMLRLTKGSANGLALLLKEVFLSPMLQCKAEEFAHNIIDSTLRHRHY</sequence>
<protein>
    <submittedName>
        <fullName evidence="1">Uncharacterized protein</fullName>
    </submittedName>
</protein>
<name>A0AAW1IC22_POPJA</name>
<proteinExistence type="predicted"/>
<reference evidence="1 2" key="1">
    <citation type="journal article" date="2024" name="BMC Genomics">
        <title>De novo assembly and annotation of Popillia japonica's genome with initial clues to its potential as an invasive pest.</title>
        <authorList>
            <person name="Cucini C."/>
            <person name="Boschi S."/>
            <person name="Funari R."/>
            <person name="Cardaioli E."/>
            <person name="Iannotti N."/>
            <person name="Marturano G."/>
            <person name="Paoli F."/>
            <person name="Bruttini M."/>
            <person name="Carapelli A."/>
            <person name="Frati F."/>
            <person name="Nardi F."/>
        </authorList>
    </citation>
    <scope>NUCLEOTIDE SEQUENCE [LARGE SCALE GENOMIC DNA]</scope>
    <source>
        <strain evidence="1">DMR45628</strain>
    </source>
</reference>
<evidence type="ECO:0000313" key="2">
    <source>
        <dbReference type="Proteomes" id="UP001458880"/>
    </source>
</evidence>
<keyword evidence="2" id="KW-1185">Reference proteome</keyword>
<dbReference type="EMBL" id="JASPKY010000662">
    <property type="protein sequence ID" value="KAK9687093.1"/>
    <property type="molecule type" value="Genomic_DNA"/>
</dbReference>
<dbReference type="Proteomes" id="UP001458880">
    <property type="component" value="Unassembled WGS sequence"/>
</dbReference>
<gene>
    <name evidence="1" type="ORF">QE152_g36706</name>
</gene>
<evidence type="ECO:0000313" key="1">
    <source>
        <dbReference type="EMBL" id="KAK9687093.1"/>
    </source>
</evidence>